<keyword evidence="1" id="KW-0732">Signal</keyword>
<organism evidence="3 4">
    <name type="scientific">Pseudomonas frederiksbergensis</name>
    <dbReference type="NCBI Taxonomy" id="104087"/>
    <lineage>
        <taxon>Bacteria</taxon>
        <taxon>Pseudomonadati</taxon>
        <taxon>Pseudomonadota</taxon>
        <taxon>Gammaproteobacteria</taxon>
        <taxon>Pseudomonadales</taxon>
        <taxon>Pseudomonadaceae</taxon>
        <taxon>Pseudomonas</taxon>
    </lineage>
</organism>
<dbReference type="EMBL" id="JQGJ01000023">
    <property type="protein sequence ID" value="KHK61979.1"/>
    <property type="molecule type" value="Genomic_DNA"/>
</dbReference>
<feature type="signal peptide" evidence="1">
    <location>
        <begin position="1"/>
        <end position="19"/>
    </location>
</feature>
<comment type="caution">
    <text evidence="3">The sequence shown here is derived from an EMBL/GenBank/DDBJ whole genome shotgun (WGS) entry which is preliminary data.</text>
</comment>
<gene>
    <name evidence="3" type="ORF">JZ00_25620</name>
</gene>
<feature type="domain" description="PepSY" evidence="2">
    <location>
        <begin position="38"/>
        <end position="94"/>
    </location>
</feature>
<proteinExistence type="predicted"/>
<protein>
    <submittedName>
        <fullName evidence="3">Peptidase</fullName>
    </submittedName>
</protein>
<evidence type="ECO:0000259" key="2">
    <source>
        <dbReference type="Pfam" id="PF03413"/>
    </source>
</evidence>
<evidence type="ECO:0000256" key="1">
    <source>
        <dbReference type="SAM" id="SignalP"/>
    </source>
</evidence>
<reference evidence="4" key="1">
    <citation type="submission" date="2015-03" db="EMBL/GenBank/DDBJ databases">
        <title>Pseudomonas frederiksbergensis hydrocarbon degrader.</title>
        <authorList>
            <person name="Brown L.M."/>
            <person name="Ruiz O.N."/>
            <person name="Mueller S."/>
            <person name="Gunasekera T.S."/>
        </authorList>
    </citation>
    <scope>NUCLEOTIDE SEQUENCE [LARGE SCALE GENOMIC DNA]</scope>
    <source>
        <strain evidence="4">SI8</strain>
    </source>
</reference>
<sequence>MTAFILATLMALGAGLAQARDLHDHEIKKLLDAGTIQSLEKLKAAALATHPGSEVTDTELEEEYGKYRYKVDLRDADGIEWDLELDATSGEVLKNHQDT</sequence>
<dbReference type="AlphaFoldDB" id="A0A0B1YTF5"/>
<dbReference type="Proteomes" id="UP000030949">
    <property type="component" value="Unassembled WGS sequence"/>
</dbReference>
<feature type="chain" id="PRO_5002085037" evidence="1">
    <location>
        <begin position="20"/>
        <end position="99"/>
    </location>
</feature>
<name>A0A0B1YTF5_9PSED</name>
<dbReference type="InterPro" id="IPR025711">
    <property type="entry name" value="PepSY"/>
</dbReference>
<accession>A0A0B1YTF5</accession>
<dbReference type="Gene3D" id="3.10.450.40">
    <property type="match status" value="1"/>
</dbReference>
<evidence type="ECO:0000313" key="4">
    <source>
        <dbReference type="Proteomes" id="UP000030949"/>
    </source>
</evidence>
<evidence type="ECO:0000313" key="3">
    <source>
        <dbReference type="EMBL" id="KHK61979.1"/>
    </source>
</evidence>
<dbReference type="Pfam" id="PF03413">
    <property type="entry name" value="PepSY"/>
    <property type="match status" value="1"/>
</dbReference>